<dbReference type="RefSeq" id="WP_215626971.1">
    <property type="nucleotide sequence ID" value="NZ_CP067089.2"/>
</dbReference>
<evidence type="ECO:0000313" key="9">
    <source>
        <dbReference type="EMBL" id="QQO09668.1"/>
    </source>
</evidence>
<evidence type="ECO:0000256" key="4">
    <source>
        <dbReference type="ARBA" id="ARBA00022692"/>
    </source>
</evidence>
<dbReference type="KEGG" id="bhc:JFL75_01750"/>
<feature type="binding site" evidence="7">
    <location>
        <position position="149"/>
    </location>
    <ligand>
        <name>a 1,2-diacyl-sn-glycero-3-phospho-(1'-sn-glycerol)</name>
        <dbReference type="ChEBI" id="CHEBI:64716"/>
    </ligand>
</feature>
<comment type="catalytic activity">
    <reaction evidence="7">
        <text>L-cysteinyl-[prolipoprotein] + a 1,2-diacyl-sn-glycero-3-phospho-(1'-sn-glycerol) = an S-1,2-diacyl-sn-glyceryl-L-cysteinyl-[prolipoprotein] + sn-glycerol 1-phosphate + H(+)</text>
        <dbReference type="Rhea" id="RHEA:56712"/>
        <dbReference type="Rhea" id="RHEA-COMP:14679"/>
        <dbReference type="Rhea" id="RHEA-COMP:14680"/>
        <dbReference type="ChEBI" id="CHEBI:15378"/>
        <dbReference type="ChEBI" id="CHEBI:29950"/>
        <dbReference type="ChEBI" id="CHEBI:57685"/>
        <dbReference type="ChEBI" id="CHEBI:64716"/>
        <dbReference type="ChEBI" id="CHEBI:140658"/>
        <dbReference type="EC" id="2.5.1.145"/>
    </reaction>
</comment>
<dbReference type="PROSITE" id="PS01311">
    <property type="entry name" value="LGT"/>
    <property type="match status" value="1"/>
</dbReference>
<dbReference type="AlphaFoldDB" id="A0A7T7XNQ1"/>
<comment type="subcellular location">
    <subcellularLocation>
        <location evidence="7">Cell membrane</location>
        <topology evidence="7">Multi-pass membrane protein</topology>
    </subcellularLocation>
</comment>
<gene>
    <name evidence="7 9" type="primary">lgt</name>
    <name evidence="9" type="ORF">JFL75_01750</name>
</gene>
<comment type="pathway">
    <text evidence="7">Protein modification; lipoprotein biosynthesis (diacylglyceryl transfer).</text>
</comment>
<keyword evidence="10" id="KW-1185">Reference proteome</keyword>
<dbReference type="GO" id="GO:0005886">
    <property type="term" value="C:plasma membrane"/>
    <property type="evidence" value="ECO:0007669"/>
    <property type="project" value="UniProtKB-SubCell"/>
</dbReference>
<feature type="transmembrane region" description="Helical" evidence="7">
    <location>
        <begin position="277"/>
        <end position="305"/>
    </location>
</feature>
<dbReference type="EC" id="2.5.1.145" evidence="7"/>
<keyword evidence="3 7" id="KW-0808">Transferase</keyword>
<evidence type="ECO:0000256" key="3">
    <source>
        <dbReference type="ARBA" id="ARBA00022679"/>
    </source>
</evidence>
<keyword evidence="2 7" id="KW-1003">Cell membrane</keyword>
<dbReference type="NCBIfam" id="TIGR00544">
    <property type="entry name" value="lgt"/>
    <property type="match status" value="1"/>
</dbReference>
<feature type="transmembrane region" description="Helical" evidence="7">
    <location>
        <begin position="59"/>
        <end position="78"/>
    </location>
</feature>
<evidence type="ECO:0000256" key="1">
    <source>
        <dbReference type="ARBA" id="ARBA00007150"/>
    </source>
</evidence>
<feature type="transmembrane region" description="Helical" evidence="7">
    <location>
        <begin position="98"/>
        <end position="124"/>
    </location>
</feature>
<evidence type="ECO:0000256" key="5">
    <source>
        <dbReference type="ARBA" id="ARBA00022989"/>
    </source>
</evidence>
<keyword evidence="5 7" id="KW-1133">Transmembrane helix</keyword>
<proteinExistence type="inferred from homology"/>
<dbReference type="HAMAP" id="MF_01147">
    <property type="entry name" value="Lgt"/>
    <property type="match status" value="1"/>
</dbReference>
<dbReference type="Pfam" id="PF01790">
    <property type="entry name" value="LGT"/>
    <property type="match status" value="1"/>
</dbReference>
<dbReference type="GO" id="GO:0042158">
    <property type="term" value="P:lipoprotein biosynthetic process"/>
    <property type="evidence" value="ECO:0007669"/>
    <property type="project" value="UniProtKB-UniRule"/>
</dbReference>
<reference evidence="9" key="1">
    <citation type="submission" date="2021-01" db="EMBL/GenBank/DDBJ databases">
        <title>Description of Breznakiella homolactica.</title>
        <authorList>
            <person name="Song Y."/>
            <person name="Brune A."/>
        </authorList>
    </citation>
    <scope>NUCLEOTIDE SEQUENCE</scope>
    <source>
        <strain evidence="9">RmG30</strain>
    </source>
</reference>
<evidence type="ECO:0000313" key="10">
    <source>
        <dbReference type="Proteomes" id="UP000595917"/>
    </source>
</evidence>
<keyword evidence="6 7" id="KW-0472">Membrane</keyword>
<dbReference type="Proteomes" id="UP000595917">
    <property type="component" value="Chromosome"/>
</dbReference>
<sequence length="345" mass="39502">MLLAVDFPSWINPEIIPGLPFRWYGLMYLVAFAIAYVLFRKQVKERNFPMDDDGISGLFFWGILGLLLGARIFSTIVYEPTDIYRLQPWLVFWPFRDGQFVGLQGMSYHGGVIGCLIAVIIYCARKKYDMREIGDMVVTGVPLGFTFGRLGNFINGELYGRVTAGPFGMIFPHAKPYSASLDWVRDIAAKAGIEITNPNALINLPRHPSQLYEALFEGVILWFILWALRNRKPFRGFMMGMYLIGYGLFRFIIEYFREPDEGLGYRIELVKNGIPPALFSSLFNFSTGQVLCFLMILGGGIWLIVASRLPDSKPLVFDPDTQSAKDREEREESRKTRRKLRKKLK</sequence>
<evidence type="ECO:0000256" key="2">
    <source>
        <dbReference type="ARBA" id="ARBA00022475"/>
    </source>
</evidence>
<protein>
    <recommendedName>
        <fullName evidence="7">Phosphatidylglycerol--prolipoprotein diacylglyceryl transferase</fullName>
        <ecNumber evidence="7">2.5.1.145</ecNumber>
    </recommendedName>
</protein>
<dbReference type="EMBL" id="CP067089">
    <property type="protein sequence ID" value="QQO09668.1"/>
    <property type="molecule type" value="Genomic_DNA"/>
</dbReference>
<feature type="transmembrane region" description="Helical" evidence="7">
    <location>
        <begin position="240"/>
        <end position="257"/>
    </location>
</feature>
<feature type="transmembrane region" description="Helical" evidence="7">
    <location>
        <begin position="20"/>
        <end position="39"/>
    </location>
</feature>
<feature type="compositionally biased region" description="Basic residues" evidence="8">
    <location>
        <begin position="335"/>
        <end position="345"/>
    </location>
</feature>
<comment type="function">
    <text evidence="7">Catalyzes the transfer of the diacylglyceryl group from phosphatidylglycerol to the sulfhydryl group of the N-terminal cysteine of a prolipoprotein, the first step in the formation of mature lipoproteins.</text>
</comment>
<comment type="similarity">
    <text evidence="1 7">Belongs to the Lgt family.</text>
</comment>
<dbReference type="InterPro" id="IPR001640">
    <property type="entry name" value="Lgt"/>
</dbReference>
<evidence type="ECO:0000256" key="6">
    <source>
        <dbReference type="ARBA" id="ARBA00023136"/>
    </source>
</evidence>
<accession>A0A7T7XNQ1</accession>
<dbReference type="GO" id="GO:0008961">
    <property type="term" value="F:phosphatidylglycerol-prolipoprotein diacylglyceryl transferase activity"/>
    <property type="evidence" value="ECO:0007669"/>
    <property type="project" value="UniProtKB-UniRule"/>
</dbReference>
<evidence type="ECO:0000256" key="8">
    <source>
        <dbReference type="SAM" id="MobiDB-lite"/>
    </source>
</evidence>
<feature type="region of interest" description="Disordered" evidence="8">
    <location>
        <begin position="314"/>
        <end position="345"/>
    </location>
</feature>
<organism evidence="9 10">
    <name type="scientific">Breznakiella homolactica</name>
    <dbReference type="NCBI Taxonomy" id="2798577"/>
    <lineage>
        <taxon>Bacteria</taxon>
        <taxon>Pseudomonadati</taxon>
        <taxon>Spirochaetota</taxon>
        <taxon>Spirochaetia</taxon>
        <taxon>Spirochaetales</taxon>
        <taxon>Breznakiellaceae</taxon>
        <taxon>Breznakiella</taxon>
    </lineage>
</organism>
<evidence type="ECO:0000256" key="7">
    <source>
        <dbReference type="HAMAP-Rule" id="MF_01147"/>
    </source>
</evidence>
<dbReference type="PANTHER" id="PTHR30589:SF0">
    <property type="entry name" value="PHOSPHATIDYLGLYCEROL--PROLIPOPROTEIN DIACYLGLYCERYL TRANSFERASE"/>
    <property type="match status" value="1"/>
</dbReference>
<keyword evidence="4 7" id="KW-0812">Transmembrane</keyword>
<name>A0A7T7XNQ1_9SPIR</name>
<dbReference type="UniPathway" id="UPA00664"/>
<feature type="compositionally biased region" description="Basic and acidic residues" evidence="8">
    <location>
        <begin position="323"/>
        <end position="334"/>
    </location>
</feature>
<dbReference type="PANTHER" id="PTHR30589">
    <property type="entry name" value="PROLIPOPROTEIN DIACYLGLYCERYL TRANSFERASE"/>
    <property type="match status" value="1"/>
</dbReference>